<comment type="caution">
    <text evidence="1">The sequence shown here is derived from an EMBL/GenBank/DDBJ whole genome shotgun (WGS) entry which is preliminary data.</text>
</comment>
<dbReference type="Proteomes" id="UP001159405">
    <property type="component" value="Unassembled WGS sequence"/>
</dbReference>
<organism evidence="1 2">
    <name type="scientific">Porites lobata</name>
    <dbReference type="NCBI Taxonomy" id="104759"/>
    <lineage>
        <taxon>Eukaryota</taxon>
        <taxon>Metazoa</taxon>
        <taxon>Cnidaria</taxon>
        <taxon>Anthozoa</taxon>
        <taxon>Hexacorallia</taxon>
        <taxon>Scleractinia</taxon>
        <taxon>Fungiina</taxon>
        <taxon>Poritidae</taxon>
        <taxon>Porites</taxon>
    </lineage>
</organism>
<reference evidence="1 2" key="1">
    <citation type="submission" date="2022-05" db="EMBL/GenBank/DDBJ databases">
        <authorList>
            <consortium name="Genoscope - CEA"/>
            <person name="William W."/>
        </authorList>
    </citation>
    <scope>NUCLEOTIDE SEQUENCE [LARGE SCALE GENOMIC DNA]</scope>
</reference>
<name>A0ABN8RQ08_9CNID</name>
<proteinExistence type="predicted"/>
<protein>
    <submittedName>
        <fullName evidence="1">Uncharacterized protein</fullName>
    </submittedName>
</protein>
<sequence length="71" mass="8225">MNLSREELNALVALKQRTDIAIKPANKGGAVVVWDRALYIQEAERQLSDTNFYQRVDHDLTMEHQAEQKRT</sequence>
<accession>A0ABN8RQ08</accession>
<gene>
    <name evidence="1" type="ORF">PLOB_00023202</name>
</gene>
<keyword evidence="2" id="KW-1185">Reference proteome</keyword>
<dbReference type="EMBL" id="CALNXK010000272">
    <property type="protein sequence ID" value="CAH3180220.1"/>
    <property type="molecule type" value="Genomic_DNA"/>
</dbReference>
<evidence type="ECO:0000313" key="1">
    <source>
        <dbReference type="EMBL" id="CAH3180220.1"/>
    </source>
</evidence>
<evidence type="ECO:0000313" key="2">
    <source>
        <dbReference type="Proteomes" id="UP001159405"/>
    </source>
</evidence>